<dbReference type="Proteomes" id="UP000324351">
    <property type="component" value="Unassembled WGS sequence"/>
</dbReference>
<evidence type="ECO:0000313" key="3">
    <source>
        <dbReference type="Proteomes" id="UP000324351"/>
    </source>
</evidence>
<accession>A0A5B1M631</accession>
<protein>
    <submittedName>
        <fullName evidence="2">Glycosyltransferase family 1 protein</fullName>
    </submittedName>
</protein>
<feature type="region of interest" description="Disordered" evidence="1">
    <location>
        <begin position="97"/>
        <end position="125"/>
    </location>
</feature>
<reference evidence="2 3" key="2">
    <citation type="submission" date="2019-09" db="EMBL/GenBank/DDBJ databases">
        <authorList>
            <person name="Jin C."/>
        </authorList>
    </citation>
    <scope>NUCLEOTIDE SEQUENCE [LARGE SCALE GENOMIC DNA]</scope>
    <source>
        <strain evidence="2 3">BN140041</strain>
    </source>
</reference>
<gene>
    <name evidence="2" type="ORF">F0U47_04400</name>
</gene>
<keyword evidence="3" id="KW-1185">Reference proteome</keyword>
<proteinExistence type="predicted"/>
<feature type="non-terminal residue" evidence="2">
    <location>
        <position position="125"/>
    </location>
</feature>
<sequence length="125" mass="13032">MSPFQVVHAVVPAGIDDPSRPSGGNRYDRRVLDELAGLGWQVQQHRIPGTWPDPSPADVAALDQALAELPDGAPVLVDGLIGSAAAAVLGPPAARLRGAVRLPPPPPAGGREELRPRRPRRAAAV</sequence>
<evidence type="ECO:0000313" key="2">
    <source>
        <dbReference type="EMBL" id="KAA1428194.1"/>
    </source>
</evidence>
<keyword evidence="2" id="KW-0808">Transferase</keyword>
<evidence type="ECO:0000256" key="1">
    <source>
        <dbReference type="SAM" id="MobiDB-lite"/>
    </source>
</evidence>
<dbReference type="EMBL" id="VUJW01000002">
    <property type="protein sequence ID" value="KAA1428194.1"/>
    <property type="molecule type" value="Genomic_DNA"/>
</dbReference>
<name>A0A5B1M631_9ACTN</name>
<comment type="caution">
    <text evidence="2">The sequence shown here is derived from an EMBL/GenBank/DDBJ whole genome shotgun (WGS) entry which is preliminary data.</text>
</comment>
<organism evidence="2 3">
    <name type="scientific">Nocardioides antri</name>
    <dbReference type="NCBI Taxonomy" id="2607659"/>
    <lineage>
        <taxon>Bacteria</taxon>
        <taxon>Bacillati</taxon>
        <taxon>Actinomycetota</taxon>
        <taxon>Actinomycetes</taxon>
        <taxon>Propionibacteriales</taxon>
        <taxon>Nocardioidaceae</taxon>
        <taxon>Nocardioides</taxon>
    </lineage>
</organism>
<reference evidence="2 3" key="1">
    <citation type="submission" date="2019-09" db="EMBL/GenBank/DDBJ databases">
        <title>Nocardioides panacisoli sp. nov., isolated from the soil of a ginseng field.</title>
        <authorList>
            <person name="Cho C."/>
        </authorList>
    </citation>
    <scope>NUCLEOTIDE SEQUENCE [LARGE SCALE GENOMIC DNA]</scope>
    <source>
        <strain evidence="2 3">BN140041</strain>
    </source>
</reference>
<dbReference type="AlphaFoldDB" id="A0A5B1M631"/>
<dbReference type="GO" id="GO:0016740">
    <property type="term" value="F:transferase activity"/>
    <property type="evidence" value="ECO:0007669"/>
    <property type="project" value="UniProtKB-KW"/>
</dbReference>